<dbReference type="EMBL" id="BLLF01005145">
    <property type="protein sequence ID" value="GFH30783.1"/>
    <property type="molecule type" value="Genomic_DNA"/>
</dbReference>
<evidence type="ECO:0000313" key="1">
    <source>
        <dbReference type="EMBL" id="GFH30783.1"/>
    </source>
</evidence>
<feature type="non-terminal residue" evidence="1">
    <location>
        <position position="231"/>
    </location>
</feature>
<comment type="caution">
    <text evidence="1">The sequence shown here is derived from an EMBL/GenBank/DDBJ whole genome shotgun (WGS) entry which is preliminary data.</text>
</comment>
<organism evidence="1 2">
    <name type="scientific">Haematococcus lacustris</name>
    <name type="common">Green alga</name>
    <name type="synonym">Haematococcus pluvialis</name>
    <dbReference type="NCBI Taxonomy" id="44745"/>
    <lineage>
        <taxon>Eukaryota</taxon>
        <taxon>Viridiplantae</taxon>
        <taxon>Chlorophyta</taxon>
        <taxon>core chlorophytes</taxon>
        <taxon>Chlorophyceae</taxon>
        <taxon>CS clade</taxon>
        <taxon>Chlamydomonadales</taxon>
        <taxon>Haematococcaceae</taxon>
        <taxon>Haematococcus</taxon>
    </lineage>
</organism>
<accession>A0A6A0AEN4</accession>
<keyword evidence="2" id="KW-1185">Reference proteome</keyword>
<proteinExistence type="predicted"/>
<dbReference type="Proteomes" id="UP000485058">
    <property type="component" value="Unassembled WGS sequence"/>
</dbReference>
<protein>
    <submittedName>
        <fullName evidence="1">Uncharacterized protein</fullName>
    </submittedName>
</protein>
<name>A0A6A0AEN4_HAELA</name>
<feature type="non-terminal residue" evidence="1">
    <location>
        <position position="1"/>
    </location>
</feature>
<gene>
    <name evidence="1" type="ORF">HaLaN_29702</name>
</gene>
<reference evidence="1 2" key="1">
    <citation type="submission" date="2020-02" db="EMBL/GenBank/DDBJ databases">
        <title>Draft genome sequence of Haematococcus lacustris strain NIES-144.</title>
        <authorList>
            <person name="Morimoto D."/>
            <person name="Nakagawa S."/>
            <person name="Yoshida T."/>
            <person name="Sawayama S."/>
        </authorList>
    </citation>
    <scope>NUCLEOTIDE SEQUENCE [LARGE SCALE GENOMIC DNA]</scope>
    <source>
        <strain evidence="1 2">NIES-144</strain>
    </source>
</reference>
<sequence length="231" mass="26764">LLGFPAWQQSVLWHAQNITKHQGPAIRRQSGLRCFEIITNCDVQPPRPGMLSHELQRLMHGCRERSLYILKLDPLHCGHELHQLLAYCCNNNDSYMASHDAGNSCNQRLPTDAKRGYDDRWAEEAGKHSSHIACPVHLWHSAHNIKPRHKNLWHNTTPRHIILRLSTAPRHIILRLSTTPRHIILWHSRMPRHKNLWHGIELRYNKSEEAQPNMQQGTATHVAYAGLLPRT</sequence>
<dbReference type="AlphaFoldDB" id="A0A6A0AEN4"/>
<evidence type="ECO:0000313" key="2">
    <source>
        <dbReference type="Proteomes" id="UP000485058"/>
    </source>
</evidence>